<evidence type="ECO:0000256" key="2">
    <source>
        <dbReference type="ARBA" id="ARBA00023125"/>
    </source>
</evidence>
<protein>
    <submittedName>
        <fullName evidence="5">Leucine-responsive regulatory protein</fullName>
    </submittedName>
</protein>
<dbReference type="InterPro" id="IPR019887">
    <property type="entry name" value="Tscrpt_reg_AsnC/Lrp_C"/>
</dbReference>
<gene>
    <name evidence="5" type="primary">lrp</name>
    <name evidence="5" type="ORF">Mgrana_00897</name>
</gene>
<dbReference type="CDD" id="cd00090">
    <property type="entry name" value="HTH_ARSR"/>
    <property type="match status" value="1"/>
</dbReference>
<accession>A0A399FCP9</accession>
<dbReference type="Pfam" id="PF13412">
    <property type="entry name" value="HTH_24"/>
    <property type="match status" value="1"/>
</dbReference>
<dbReference type="InterPro" id="IPR011991">
    <property type="entry name" value="ArsR-like_HTH"/>
</dbReference>
<evidence type="ECO:0000313" key="6">
    <source>
        <dbReference type="Proteomes" id="UP000266178"/>
    </source>
</evidence>
<dbReference type="Gene3D" id="3.30.70.920">
    <property type="match status" value="1"/>
</dbReference>
<keyword evidence="6" id="KW-1185">Reference proteome</keyword>
<dbReference type="EMBL" id="QWLB01000009">
    <property type="protein sequence ID" value="RIH93099.1"/>
    <property type="molecule type" value="Genomic_DNA"/>
</dbReference>
<proteinExistence type="predicted"/>
<dbReference type="PRINTS" id="PR00033">
    <property type="entry name" value="HTHASNC"/>
</dbReference>
<dbReference type="GO" id="GO:0005829">
    <property type="term" value="C:cytosol"/>
    <property type="evidence" value="ECO:0007669"/>
    <property type="project" value="TreeGrafter"/>
</dbReference>
<evidence type="ECO:0000313" key="5">
    <source>
        <dbReference type="EMBL" id="RIH93099.1"/>
    </source>
</evidence>
<dbReference type="InterPro" id="IPR036388">
    <property type="entry name" value="WH-like_DNA-bd_sf"/>
</dbReference>
<keyword evidence="2" id="KW-0238">DNA-binding</keyword>
<evidence type="ECO:0000259" key="4">
    <source>
        <dbReference type="PROSITE" id="PS50956"/>
    </source>
</evidence>
<dbReference type="PROSITE" id="PS50956">
    <property type="entry name" value="HTH_ASNC_2"/>
    <property type="match status" value="1"/>
</dbReference>
<dbReference type="InterPro" id="IPR019885">
    <property type="entry name" value="Tscrpt_reg_HTH_AsnC-type_CS"/>
</dbReference>
<dbReference type="Gene3D" id="1.10.10.10">
    <property type="entry name" value="Winged helix-like DNA-binding domain superfamily/Winged helix DNA-binding domain"/>
    <property type="match status" value="1"/>
</dbReference>
<dbReference type="InterPro" id="IPR011008">
    <property type="entry name" value="Dimeric_a/b-barrel"/>
</dbReference>
<dbReference type="AlphaFoldDB" id="A0A399FCP9"/>
<sequence length="155" mass="17572">MASIELDKKDRKILGILQRRGNIPNNELAELVNLSPSTCLRRVRRLEELGVIRGYVALLDAEKVGRSLCVFVRVKLDHKSRADVERFEQEVLKYPEVTECHVVMGEDDFLLKIMVADLNDFQKFLLDHLTAIPGLSTVISSAVLRQVKSTTELLV</sequence>
<organism evidence="5 6">
    <name type="scientific">Meiothermus granaticius NBRC 107808</name>
    <dbReference type="NCBI Taxonomy" id="1227551"/>
    <lineage>
        <taxon>Bacteria</taxon>
        <taxon>Thermotogati</taxon>
        <taxon>Deinococcota</taxon>
        <taxon>Deinococci</taxon>
        <taxon>Thermales</taxon>
        <taxon>Thermaceae</taxon>
        <taxon>Meiothermus</taxon>
    </lineage>
</organism>
<dbReference type="PANTHER" id="PTHR30154:SF34">
    <property type="entry name" value="TRANSCRIPTIONAL REGULATOR AZLB"/>
    <property type="match status" value="1"/>
</dbReference>
<dbReference type="GO" id="GO:0043200">
    <property type="term" value="P:response to amino acid"/>
    <property type="evidence" value="ECO:0007669"/>
    <property type="project" value="TreeGrafter"/>
</dbReference>
<dbReference type="SUPFAM" id="SSF46785">
    <property type="entry name" value="Winged helix' DNA-binding domain"/>
    <property type="match status" value="1"/>
</dbReference>
<dbReference type="SUPFAM" id="SSF54909">
    <property type="entry name" value="Dimeric alpha+beta barrel"/>
    <property type="match status" value="1"/>
</dbReference>
<evidence type="ECO:0000256" key="3">
    <source>
        <dbReference type="ARBA" id="ARBA00023163"/>
    </source>
</evidence>
<dbReference type="InterPro" id="IPR000485">
    <property type="entry name" value="AsnC-type_HTH_dom"/>
</dbReference>
<dbReference type="PROSITE" id="PS00519">
    <property type="entry name" value="HTH_ASNC_1"/>
    <property type="match status" value="1"/>
</dbReference>
<dbReference type="Pfam" id="PF01037">
    <property type="entry name" value="AsnC_trans_reg"/>
    <property type="match status" value="1"/>
</dbReference>
<feature type="domain" description="HTH asnC-type" evidence="4">
    <location>
        <begin position="6"/>
        <end position="67"/>
    </location>
</feature>
<reference evidence="5 6" key="1">
    <citation type="submission" date="2018-08" db="EMBL/GenBank/DDBJ databases">
        <title>Meiothermus granaticius genome AF-68 sequencing project.</title>
        <authorList>
            <person name="Da Costa M.S."/>
            <person name="Albuquerque L."/>
            <person name="Raposo P."/>
            <person name="Froufe H.J.C."/>
            <person name="Barroso C.S."/>
            <person name="Egas C."/>
        </authorList>
    </citation>
    <scope>NUCLEOTIDE SEQUENCE [LARGE SCALE GENOMIC DNA]</scope>
    <source>
        <strain evidence="5 6">AF-68</strain>
    </source>
</reference>
<dbReference type="RefSeq" id="WP_206075050.1">
    <property type="nucleotide sequence ID" value="NZ_BJXM01000018.1"/>
</dbReference>
<dbReference type="SMART" id="SM00344">
    <property type="entry name" value="HTH_ASNC"/>
    <property type="match status" value="1"/>
</dbReference>
<name>A0A399FCP9_9DEIN</name>
<dbReference type="Proteomes" id="UP000266178">
    <property type="component" value="Unassembled WGS sequence"/>
</dbReference>
<dbReference type="PANTHER" id="PTHR30154">
    <property type="entry name" value="LEUCINE-RESPONSIVE REGULATORY PROTEIN"/>
    <property type="match status" value="1"/>
</dbReference>
<keyword evidence="3" id="KW-0804">Transcription</keyword>
<keyword evidence="1" id="KW-0805">Transcription regulation</keyword>
<evidence type="ECO:0000256" key="1">
    <source>
        <dbReference type="ARBA" id="ARBA00023015"/>
    </source>
</evidence>
<dbReference type="GO" id="GO:0043565">
    <property type="term" value="F:sequence-specific DNA binding"/>
    <property type="evidence" value="ECO:0007669"/>
    <property type="project" value="InterPro"/>
</dbReference>
<dbReference type="InterPro" id="IPR036390">
    <property type="entry name" value="WH_DNA-bd_sf"/>
</dbReference>
<comment type="caution">
    <text evidence="5">The sequence shown here is derived from an EMBL/GenBank/DDBJ whole genome shotgun (WGS) entry which is preliminary data.</text>
</comment>
<dbReference type="InterPro" id="IPR019888">
    <property type="entry name" value="Tscrpt_reg_AsnC-like"/>
</dbReference>